<dbReference type="InterPro" id="IPR002539">
    <property type="entry name" value="MaoC-like_dom"/>
</dbReference>
<keyword evidence="5" id="KW-1185">Reference proteome</keyword>
<feature type="compositionally biased region" description="Pro residues" evidence="2">
    <location>
        <begin position="129"/>
        <end position="158"/>
    </location>
</feature>
<dbReference type="EMBL" id="JAATEJ010000033">
    <property type="protein sequence ID" value="NJP47705.1"/>
    <property type="molecule type" value="Genomic_DNA"/>
</dbReference>
<organism evidence="4 5">
    <name type="scientific">Actinacidiphila epipremni</name>
    <dbReference type="NCBI Taxonomy" id="2053013"/>
    <lineage>
        <taxon>Bacteria</taxon>
        <taxon>Bacillati</taxon>
        <taxon>Actinomycetota</taxon>
        <taxon>Actinomycetes</taxon>
        <taxon>Kitasatosporales</taxon>
        <taxon>Streptomycetaceae</taxon>
        <taxon>Actinacidiphila</taxon>
    </lineage>
</organism>
<evidence type="ECO:0000313" key="4">
    <source>
        <dbReference type="EMBL" id="NJP47705.1"/>
    </source>
</evidence>
<evidence type="ECO:0000259" key="3">
    <source>
        <dbReference type="Pfam" id="PF01575"/>
    </source>
</evidence>
<comment type="similarity">
    <text evidence="1">Belongs to the enoyl-CoA hydratase/isomerase family.</text>
</comment>
<evidence type="ECO:0000256" key="2">
    <source>
        <dbReference type="SAM" id="MobiDB-lite"/>
    </source>
</evidence>
<accession>A0ABX0ZUK7</accession>
<feature type="region of interest" description="Disordered" evidence="2">
    <location>
        <begin position="78"/>
        <end position="97"/>
    </location>
</feature>
<dbReference type="InterPro" id="IPR003965">
    <property type="entry name" value="Fatty_acid_synthase"/>
</dbReference>
<name>A0ABX0ZUK7_9ACTN</name>
<dbReference type="SUPFAM" id="SSF54637">
    <property type="entry name" value="Thioesterase/thiol ester dehydrase-isomerase"/>
    <property type="match status" value="2"/>
</dbReference>
<dbReference type="Gene3D" id="3.10.129.10">
    <property type="entry name" value="Hotdog Thioesterase"/>
    <property type="match status" value="1"/>
</dbReference>
<reference evidence="4 5" key="1">
    <citation type="submission" date="2020-03" db="EMBL/GenBank/DDBJ databases">
        <title>WGS of actinomycetes isolated from Thailand.</title>
        <authorList>
            <person name="Thawai C."/>
        </authorList>
    </citation>
    <scope>NUCLEOTIDE SEQUENCE [LARGE SCALE GENOMIC DNA]</scope>
    <source>
        <strain evidence="4 5">PRB2-1</strain>
    </source>
</reference>
<evidence type="ECO:0000313" key="5">
    <source>
        <dbReference type="Proteomes" id="UP000734511"/>
    </source>
</evidence>
<dbReference type="Pfam" id="PF01575">
    <property type="entry name" value="MaoC_dehydratas"/>
    <property type="match status" value="1"/>
</dbReference>
<dbReference type="PANTHER" id="PTHR43841">
    <property type="entry name" value="3-HYDROXYACYL-THIOESTER DEHYDRATASE HTDX-RELATED"/>
    <property type="match status" value="1"/>
</dbReference>
<gene>
    <name evidence="4" type="ORF">HCN08_30505</name>
</gene>
<dbReference type="Proteomes" id="UP000734511">
    <property type="component" value="Unassembled WGS sequence"/>
</dbReference>
<dbReference type="CDD" id="cd03441">
    <property type="entry name" value="R_hydratase_like"/>
    <property type="match status" value="1"/>
</dbReference>
<sequence>MRLAPARLTRRAVRVDPARLAAYARVCGFPPGPALPLTYPHVLAFPLAARLMSARSFPLPLLGLVHTSLTITARAPLPATDRPDLHVSTQGLRPHPRGTEVTLVTEATLAGELIWHSTSTYLSRHKPPDPPTPDPPTPEPPTPDRPTPEPGVPEPAAPAPSDAGPGSPLPTVATWQLDAALGRRYARVTGDFNPIHLSPLTARPFGFPRAIAHGMCTAAQAAAQRPEATSLHATFHRAVLLPSTVEYATAASTFELRSPLGTHVRGTMSA</sequence>
<feature type="region of interest" description="Disordered" evidence="2">
    <location>
        <begin position="121"/>
        <end position="171"/>
    </location>
</feature>
<dbReference type="PANTHER" id="PTHR43841:SF1">
    <property type="entry name" value="3-HYDROXYACYL-THIOESTER DEHYDRATASE X"/>
    <property type="match status" value="1"/>
</dbReference>
<feature type="compositionally biased region" description="Low complexity" evidence="2">
    <location>
        <begin position="159"/>
        <end position="170"/>
    </location>
</feature>
<evidence type="ECO:0000256" key="1">
    <source>
        <dbReference type="ARBA" id="ARBA00005254"/>
    </source>
</evidence>
<protein>
    <recommendedName>
        <fullName evidence="3">MaoC-like domain-containing protein</fullName>
    </recommendedName>
</protein>
<dbReference type="PRINTS" id="PR01483">
    <property type="entry name" value="FASYNTHASE"/>
</dbReference>
<proteinExistence type="inferred from homology"/>
<comment type="caution">
    <text evidence="4">The sequence shown here is derived from an EMBL/GenBank/DDBJ whole genome shotgun (WGS) entry which is preliminary data.</text>
</comment>
<feature type="domain" description="MaoC-like" evidence="3">
    <location>
        <begin position="166"/>
        <end position="223"/>
    </location>
</feature>
<dbReference type="InterPro" id="IPR029069">
    <property type="entry name" value="HotDog_dom_sf"/>
</dbReference>